<accession>A0A0C2WTB7</accession>
<gene>
    <name evidence="2" type="ORF">M378DRAFT_168615</name>
</gene>
<evidence type="ECO:0000313" key="3">
    <source>
        <dbReference type="Proteomes" id="UP000054549"/>
    </source>
</evidence>
<dbReference type="InParanoid" id="A0A0C2WTB7"/>
<organism evidence="2 3">
    <name type="scientific">Amanita muscaria (strain Koide BX008)</name>
    <dbReference type="NCBI Taxonomy" id="946122"/>
    <lineage>
        <taxon>Eukaryota</taxon>
        <taxon>Fungi</taxon>
        <taxon>Dikarya</taxon>
        <taxon>Basidiomycota</taxon>
        <taxon>Agaricomycotina</taxon>
        <taxon>Agaricomycetes</taxon>
        <taxon>Agaricomycetidae</taxon>
        <taxon>Agaricales</taxon>
        <taxon>Pluteineae</taxon>
        <taxon>Amanitaceae</taxon>
        <taxon>Amanita</taxon>
    </lineage>
</organism>
<dbReference type="Proteomes" id="UP000054549">
    <property type="component" value="Unassembled WGS sequence"/>
</dbReference>
<sequence>MLRLGLLSPSPKLSPLLRVASSTTTQLQLRPLTTQSSSQLHRTRPSRRILSPPLSSTMHTVMEDWTMADVVCPIFRSADFSEDAPQILVATQLRHAWRYDPTSSGSSSSVGTFMRENHGRTPEQRAALPVYADKEAVHTPWRDEVYETWNHVFYDVMRFLREVNDAFGHFHPPKHDVFALSFPPSDGQETENTRVLTKTWDTDILLIPAHLEPGVVVRLETLSQREEDGEKKDVEKIRGRFSKDNAGEIWYLRKGVEARFFIEGEWDKSSKGLAAVMVHAILCDGKDCDGNNQA</sequence>
<evidence type="ECO:0000256" key="1">
    <source>
        <dbReference type="SAM" id="MobiDB-lite"/>
    </source>
</evidence>
<dbReference type="EMBL" id="KN818306">
    <property type="protein sequence ID" value="KIL59986.1"/>
    <property type="molecule type" value="Genomic_DNA"/>
</dbReference>
<dbReference type="HOGENOM" id="CLU_082446_0_0_1"/>
<evidence type="ECO:0000313" key="2">
    <source>
        <dbReference type="EMBL" id="KIL59986.1"/>
    </source>
</evidence>
<proteinExistence type="predicted"/>
<dbReference type="AlphaFoldDB" id="A0A0C2WTB7"/>
<dbReference type="OrthoDB" id="2886478at2759"/>
<reference evidence="2 3" key="1">
    <citation type="submission" date="2014-04" db="EMBL/GenBank/DDBJ databases">
        <title>Evolutionary Origins and Diversification of the Mycorrhizal Mutualists.</title>
        <authorList>
            <consortium name="DOE Joint Genome Institute"/>
            <consortium name="Mycorrhizal Genomics Consortium"/>
            <person name="Kohler A."/>
            <person name="Kuo A."/>
            <person name="Nagy L.G."/>
            <person name="Floudas D."/>
            <person name="Copeland A."/>
            <person name="Barry K.W."/>
            <person name="Cichocki N."/>
            <person name="Veneault-Fourrey C."/>
            <person name="LaButti K."/>
            <person name="Lindquist E.A."/>
            <person name="Lipzen A."/>
            <person name="Lundell T."/>
            <person name="Morin E."/>
            <person name="Murat C."/>
            <person name="Riley R."/>
            <person name="Ohm R."/>
            <person name="Sun H."/>
            <person name="Tunlid A."/>
            <person name="Henrissat B."/>
            <person name="Grigoriev I.V."/>
            <person name="Hibbett D.S."/>
            <person name="Martin F."/>
        </authorList>
    </citation>
    <scope>NUCLEOTIDE SEQUENCE [LARGE SCALE GENOMIC DNA]</scope>
    <source>
        <strain evidence="2 3">Koide BX008</strain>
    </source>
</reference>
<name>A0A0C2WTB7_AMAMK</name>
<keyword evidence="3" id="KW-1185">Reference proteome</keyword>
<protein>
    <submittedName>
        <fullName evidence="2">Uncharacterized protein</fullName>
    </submittedName>
</protein>
<feature type="region of interest" description="Disordered" evidence="1">
    <location>
        <begin position="32"/>
        <end position="53"/>
    </location>
</feature>